<dbReference type="RefSeq" id="WP_170196926.1">
    <property type="nucleotide sequence ID" value="NZ_JABBNB010000035.1"/>
</dbReference>
<evidence type="ECO:0000256" key="2">
    <source>
        <dbReference type="ARBA" id="ARBA00022898"/>
    </source>
</evidence>
<proteinExistence type="inferred from homology"/>
<dbReference type="Gene3D" id="3.90.1150.10">
    <property type="entry name" value="Aspartate Aminotransferase, domain 1"/>
    <property type="match status" value="1"/>
</dbReference>
<dbReference type="InterPro" id="IPR015422">
    <property type="entry name" value="PyrdxlP-dep_Trfase_small"/>
</dbReference>
<name>A0A848L7E2_9ACTN</name>
<dbReference type="InterPro" id="IPR015424">
    <property type="entry name" value="PyrdxlP-dep_Trfase"/>
</dbReference>
<dbReference type="InterPro" id="IPR005814">
    <property type="entry name" value="Aminotrans_3"/>
</dbReference>
<keyword evidence="5" id="KW-1185">Reference proteome</keyword>
<dbReference type="Pfam" id="PF00202">
    <property type="entry name" value="Aminotran_3"/>
    <property type="match status" value="1"/>
</dbReference>
<evidence type="ECO:0000313" key="4">
    <source>
        <dbReference type="EMBL" id="NMO04421.1"/>
    </source>
</evidence>
<dbReference type="GO" id="GO:0008483">
    <property type="term" value="F:transaminase activity"/>
    <property type="evidence" value="ECO:0007669"/>
    <property type="project" value="UniProtKB-KW"/>
</dbReference>
<accession>A0A848L7E2</accession>
<dbReference type="PROSITE" id="PS00600">
    <property type="entry name" value="AA_TRANSFER_CLASS_3"/>
    <property type="match status" value="1"/>
</dbReference>
<gene>
    <name evidence="4" type="ORF">HH308_24685</name>
</gene>
<comment type="caution">
    <text evidence="4">The sequence shown here is derived from an EMBL/GenBank/DDBJ whole genome shotgun (WGS) entry which is preliminary data.</text>
</comment>
<dbReference type="AlphaFoldDB" id="A0A848L7E2"/>
<dbReference type="GO" id="GO:0030170">
    <property type="term" value="F:pyridoxal phosphate binding"/>
    <property type="evidence" value="ECO:0007669"/>
    <property type="project" value="InterPro"/>
</dbReference>
<dbReference type="InterPro" id="IPR049704">
    <property type="entry name" value="Aminotrans_3_PPA_site"/>
</dbReference>
<keyword evidence="2 3" id="KW-0663">Pyridoxal phosphate</keyword>
<dbReference type="InterPro" id="IPR015421">
    <property type="entry name" value="PyrdxlP-dep_Trfase_major"/>
</dbReference>
<organism evidence="4 5">
    <name type="scientific">Gordonia asplenii</name>
    <dbReference type="NCBI Taxonomy" id="2725283"/>
    <lineage>
        <taxon>Bacteria</taxon>
        <taxon>Bacillati</taxon>
        <taxon>Actinomycetota</taxon>
        <taxon>Actinomycetes</taxon>
        <taxon>Mycobacteriales</taxon>
        <taxon>Gordoniaceae</taxon>
        <taxon>Gordonia</taxon>
    </lineage>
</organism>
<dbReference type="PIRSF" id="PIRSF000521">
    <property type="entry name" value="Transaminase_4ab_Lys_Orn"/>
    <property type="match status" value="1"/>
</dbReference>
<dbReference type="EMBL" id="JABBNB010000035">
    <property type="protein sequence ID" value="NMO04421.1"/>
    <property type="molecule type" value="Genomic_DNA"/>
</dbReference>
<reference evidence="4 5" key="1">
    <citation type="submission" date="2020-04" db="EMBL/GenBank/DDBJ databases">
        <title>Gordonia sp. nov. TBRC 11910.</title>
        <authorList>
            <person name="Suriyachadkun C."/>
        </authorList>
    </citation>
    <scope>NUCLEOTIDE SEQUENCE [LARGE SCALE GENOMIC DNA]</scope>
    <source>
        <strain evidence="4 5">TBRC 11910</strain>
    </source>
</reference>
<keyword evidence="4" id="KW-0032">Aminotransferase</keyword>
<dbReference type="CDD" id="cd00610">
    <property type="entry name" value="OAT_like"/>
    <property type="match status" value="1"/>
</dbReference>
<evidence type="ECO:0000256" key="3">
    <source>
        <dbReference type="RuleBase" id="RU003560"/>
    </source>
</evidence>
<dbReference type="PANTHER" id="PTHR45688">
    <property type="match status" value="1"/>
</dbReference>
<evidence type="ECO:0000256" key="1">
    <source>
        <dbReference type="ARBA" id="ARBA00008954"/>
    </source>
</evidence>
<comment type="similarity">
    <text evidence="1 3">Belongs to the class-III pyridoxal-phosphate-dependent aminotransferase family.</text>
</comment>
<dbReference type="PANTHER" id="PTHR45688:SF13">
    <property type="entry name" value="ALANINE--GLYOXYLATE AMINOTRANSFERASE 2-LIKE"/>
    <property type="match status" value="1"/>
</dbReference>
<keyword evidence="4" id="KW-0808">Transferase</keyword>
<dbReference type="Proteomes" id="UP000550729">
    <property type="component" value="Unassembled WGS sequence"/>
</dbReference>
<sequence length="418" mass="44629">MTSNPESLQYRRARALGPASRLFYREPLHIVRGIGTSLFDADGVEYLDAYNNVPVVGHCHPRVVDAQNRQAGLLNTHTRYLSDHIVDYAERLLATFPADLSNIMFTCSGSEAVDLAVRIARHGRAGTGIIVTENAYHGTTAAVAAISPSLGTGQPLGADVRVVPSPHRLDDVASAFPAAVQTAVDDLNRHGHGVAAFIADSIFSSDGVVSDPVGFLCGAAEVVRSAGGLYIADEVQPGFGRTGAHMWGFDRHHVVPDMAVLGKPMGNGMPIAATVLRPDLAEQFGSQIRYFNTFAGNPVAIAAADAVLDVIEDEELIGNAQRVGAYLKSQLQRMSSDLPRISEIRGAGLFLGVDVVDDDGRPDRGEADRLVNGYRDARVLIGSAGQGNSVLKIRPPLPFSMNDADRFLTVTEQLLASR</sequence>
<evidence type="ECO:0000313" key="5">
    <source>
        <dbReference type="Proteomes" id="UP000550729"/>
    </source>
</evidence>
<dbReference type="SUPFAM" id="SSF53383">
    <property type="entry name" value="PLP-dependent transferases"/>
    <property type="match status" value="1"/>
</dbReference>
<protein>
    <submittedName>
        <fullName evidence="4">Aspartate aminotransferase family protein</fullName>
    </submittedName>
</protein>
<dbReference type="Gene3D" id="3.40.640.10">
    <property type="entry name" value="Type I PLP-dependent aspartate aminotransferase-like (Major domain)"/>
    <property type="match status" value="1"/>
</dbReference>